<organism evidence="3 4">
    <name type="scientific">Phenylobacterium montanum</name>
    <dbReference type="NCBI Taxonomy" id="2823693"/>
    <lineage>
        <taxon>Bacteria</taxon>
        <taxon>Pseudomonadati</taxon>
        <taxon>Pseudomonadota</taxon>
        <taxon>Alphaproteobacteria</taxon>
        <taxon>Caulobacterales</taxon>
        <taxon>Caulobacteraceae</taxon>
        <taxon>Phenylobacterium</taxon>
    </lineage>
</organism>
<accession>A0A975G5F5</accession>
<dbReference type="InterPro" id="IPR038136">
    <property type="entry name" value="CofD-like_dom_sf"/>
</dbReference>
<dbReference type="EC" id="2.7.8.28" evidence="3"/>
<dbReference type="HAMAP" id="MF_01257">
    <property type="entry name" value="CofD"/>
    <property type="match status" value="1"/>
</dbReference>
<dbReference type="SUPFAM" id="SSF142338">
    <property type="entry name" value="CofD-like"/>
    <property type="match status" value="1"/>
</dbReference>
<dbReference type="Gene3D" id="1.10.8.240">
    <property type="entry name" value="CofD-like domain"/>
    <property type="match status" value="1"/>
</dbReference>
<keyword evidence="2" id="KW-0460">Magnesium</keyword>
<evidence type="ECO:0000256" key="1">
    <source>
        <dbReference type="ARBA" id="ARBA00022679"/>
    </source>
</evidence>
<evidence type="ECO:0000256" key="2">
    <source>
        <dbReference type="ARBA" id="ARBA00022842"/>
    </source>
</evidence>
<protein>
    <submittedName>
        <fullName evidence="3">2-phospho-L-lactate transferase</fullName>
        <ecNumber evidence="3">2.7.8.28</ecNumber>
    </submittedName>
</protein>
<sequence length="326" mass="34335">MRAAGHIVALCGGVGGAKLAFGLAQVLDPQDLTVIVNTGDDFEHLGLSISPDIDTVIYTLAGLADRERGWGLAGETWAFMDQLKRLGGERWFNLGDRDLALHLERTRRLAAGESLSQVTVALAHRLGVDCAIVPMSDQPVRTRVDTDQGELAFQHYFVREQCRPAVRAIRFAGAAEAHLSPAAREALARADLAAVLVCPSNPYLSIDPILAVPGMTEAIAWSGAPVVAVCPIVGGQAIKGPSAKMMRELGLEPGPLTVARHYQGLIDGLLLDEIDAASAVAVEALGLAAAVAPTVMRSDQDRIALAGHALAFAEGLATPPGRRVRA</sequence>
<dbReference type="PANTHER" id="PTHR43007">
    <property type="entry name" value="2-PHOSPHO-L-LACTATE TRANSFERASE"/>
    <property type="match status" value="1"/>
</dbReference>
<dbReference type="Pfam" id="PF01933">
    <property type="entry name" value="CofD"/>
    <property type="match status" value="1"/>
</dbReference>
<gene>
    <name evidence="3" type="ORF">KCG34_11235</name>
</gene>
<dbReference type="EMBL" id="CP073078">
    <property type="protein sequence ID" value="QUD90386.1"/>
    <property type="molecule type" value="Genomic_DNA"/>
</dbReference>
<dbReference type="GO" id="GO:0043743">
    <property type="term" value="F:LPPG:FO 2-phospho-L-lactate transferase activity"/>
    <property type="evidence" value="ECO:0007669"/>
    <property type="project" value="UniProtKB-EC"/>
</dbReference>
<dbReference type="Gene3D" id="3.40.50.10680">
    <property type="entry name" value="CofD-like domains"/>
    <property type="match status" value="1"/>
</dbReference>
<dbReference type="RefSeq" id="WP_211940437.1">
    <property type="nucleotide sequence ID" value="NZ_CP073078.1"/>
</dbReference>
<reference evidence="3" key="1">
    <citation type="submission" date="2021-04" db="EMBL/GenBank/DDBJ databases">
        <title>The complete genome sequence of Caulobacter sp. S6.</title>
        <authorList>
            <person name="Tang Y."/>
            <person name="Ouyang W."/>
            <person name="Liu Q."/>
            <person name="Huang B."/>
            <person name="Guo Z."/>
            <person name="Lei P."/>
        </authorList>
    </citation>
    <scope>NUCLEOTIDE SEQUENCE</scope>
    <source>
        <strain evidence="3">S6</strain>
    </source>
</reference>
<keyword evidence="1 3" id="KW-0808">Transferase</keyword>
<dbReference type="KEGG" id="caul:KCG34_11235"/>
<evidence type="ECO:0000313" key="3">
    <source>
        <dbReference type="EMBL" id="QUD90386.1"/>
    </source>
</evidence>
<dbReference type="Proteomes" id="UP000676409">
    <property type="component" value="Chromosome"/>
</dbReference>
<dbReference type="NCBIfam" id="TIGR01819">
    <property type="entry name" value="F420_cofD"/>
    <property type="match status" value="1"/>
</dbReference>
<dbReference type="InterPro" id="IPR010115">
    <property type="entry name" value="FbiA/CofD"/>
</dbReference>
<dbReference type="GO" id="GO:0000287">
    <property type="term" value="F:magnesium ion binding"/>
    <property type="evidence" value="ECO:0007669"/>
    <property type="project" value="InterPro"/>
</dbReference>
<evidence type="ECO:0000313" key="4">
    <source>
        <dbReference type="Proteomes" id="UP000676409"/>
    </source>
</evidence>
<dbReference type="PANTHER" id="PTHR43007:SF1">
    <property type="entry name" value="2-PHOSPHO-L-LACTATE TRANSFERASE"/>
    <property type="match status" value="1"/>
</dbReference>
<dbReference type="AlphaFoldDB" id="A0A975G5F5"/>
<name>A0A975G5F5_9CAUL</name>
<proteinExistence type="inferred from homology"/>
<keyword evidence="4" id="KW-1185">Reference proteome</keyword>
<dbReference type="InterPro" id="IPR002882">
    <property type="entry name" value="CofD"/>
</dbReference>
<dbReference type="CDD" id="cd07186">
    <property type="entry name" value="CofD_like"/>
    <property type="match status" value="1"/>
</dbReference>